<evidence type="ECO:0000256" key="1">
    <source>
        <dbReference type="ARBA" id="ARBA00022898"/>
    </source>
</evidence>
<dbReference type="InterPro" id="IPR015421">
    <property type="entry name" value="PyrdxlP-dep_Trfase_major"/>
</dbReference>
<dbReference type="InterPro" id="IPR015424">
    <property type="entry name" value="PyrdxlP-dep_Trfase"/>
</dbReference>
<evidence type="ECO:0000313" key="3">
    <source>
        <dbReference type="Proteomes" id="UP000694888"/>
    </source>
</evidence>
<feature type="domain" description="Aminotransferase class V" evidence="2">
    <location>
        <begin position="6"/>
        <end position="256"/>
    </location>
</feature>
<dbReference type="InterPro" id="IPR000192">
    <property type="entry name" value="Aminotrans_V_dom"/>
</dbReference>
<dbReference type="SUPFAM" id="SSF53383">
    <property type="entry name" value="PLP-dependent transferases"/>
    <property type="match status" value="1"/>
</dbReference>
<dbReference type="RefSeq" id="XP_005095226.1">
    <property type="nucleotide sequence ID" value="XM_005095169.3"/>
</dbReference>
<dbReference type="Pfam" id="PF00266">
    <property type="entry name" value="Aminotran_5"/>
    <property type="match status" value="1"/>
</dbReference>
<sequence>MHYRLNAKLYMDLARKEVADFVGADVDNLFLVPNATTALNCVVKSYPFAKGDAILDTTWTYGSVYLLCEDLTTRIRPDVERVKLELTFPCSGPEEIIKKYEETFQKHPNIKMAVIDHITSPSSVVLPIKELVELCHRHGALAVIDGAHSVGQIPLNLTELGADFFTSNLHKWCYCPRGSALLYCAPQHTSWLHPTNTSWHLGGSLDMEFFDLGTRDHVPFYCARNAIQFYKALGGMEKIVGYTTGLAEQAKQLFEKDLGLTHLDIPASMEAPNMKMLKLPPFRDFPYCPENTWKLMEALFGNTKIFGILTPVEGAFYFRYSVQIYNDMDDIRAAADVIKAFMRKHAA</sequence>
<dbReference type="GeneID" id="101852680"/>
<dbReference type="Gene3D" id="3.40.640.10">
    <property type="entry name" value="Type I PLP-dependent aspartate aminotransferase-like (Major domain)"/>
    <property type="match status" value="1"/>
</dbReference>
<accession>A0ABM0JJN6</accession>
<dbReference type="Proteomes" id="UP000694888">
    <property type="component" value="Unplaced"/>
</dbReference>
<organism evidence="3 4">
    <name type="scientific">Aplysia californica</name>
    <name type="common">California sea hare</name>
    <dbReference type="NCBI Taxonomy" id="6500"/>
    <lineage>
        <taxon>Eukaryota</taxon>
        <taxon>Metazoa</taxon>
        <taxon>Spiralia</taxon>
        <taxon>Lophotrochozoa</taxon>
        <taxon>Mollusca</taxon>
        <taxon>Gastropoda</taxon>
        <taxon>Heterobranchia</taxon>
        <taxon>Euthyneura</taxon>
        <taxon>Tectipleura</taxon>
        <taxon>Aplysiida</taxon>
        <taxon>Aplysioidea</taxon>
        <taxon>Aplysiidae</taxon>
        <taxon>Aplysia</taxon>
    </lineage>
</organism>
<proteinExistence type="predicted"/>
<name>A0ABM0JJN6_APLCA</name>
<evidence type="ECO:0000259" key="2">
    <source>
        <dbReference type="Pfam" id="PF00266"/>
    </source>
</evidence>
<gene>
    <name evidence="4" type="primary">LOC101852680</name>
</gene>
<evidence type="ECO:0000313" key="4">
    <source>
        <dbReference type="RefSeq" id="XP_005095226.1"/>
    </source>
</evidence>
<reference evidence="4" key="1">
    <citation type="submission" date="2025-08" db="UniProtKB">
        <authorList>
            <consortium name="RefSeq"/>
        </authorList>
    </citation>
    <scope>IDENTIFICATION</scope>
</reference>
<dbReference type="PANTHER" id="PTHR43092:SF4">
    <property type="entry name" value="AMINOTRANSFERASE CLASS V DOMAIN-CONTAINING PROTEIN"/>
    <property type="match status" value="1"/>
</dbReference>
<protein>
    <submittedName>
        <fullName evidence="4">Probable L-cysteine desulfhydrase, chloroplastic</fullName>
    </submittedName>
</protein>
<keyword evidence="1" id="KW-0663">Pyridoxal phosphate</keyword>
<dbReference type="PANTHER" id="PTHR43092">
    <property type="entry name" value="L-CYSTEINE DESULFHYDRASE"/>
    <property type="match status" value="1"/>
</dbReference>
<keyword evidence="3" id="KW-1185">Reference proteome</keyword>